<evidence type="ECO:0000256" key="10">
    <source>
        <dbReference type="ARBA" id="ARBA00050776"/>
    </source>
</evidence>
<accession>A0A937XDT6</accession>
<dbReference type="InterPro" id="IPR015422">
    <property type="entry name" value="PyrdxlP-dep_Trfase_small"/>
</dbReference>
<evidence type="ECO:0000256" key="7">
    <source>
        <dbReference type="ARBA" id="ARBA00022898"/>
    </source>
</evidence>
<keyword evidence="6 12" id="KW-0479">Metal-binding</keyword>
<dbReference type="PIRSF" id="PIRSF005572">
    <property type="entry name" value="NifS"/>
    <property type="match status" value="1"/>
</dbReference>
<evidence type="ECO:0000256" key="11">
    <source>
        <dbReference type="RuleBase" id="RU004504"/>
    </source>
</evidence>
<evidence type="ECO:0000256" key="2">
    <source>
        <dbReference type="ARBA" id="ARBA00006490"/>
    </source>
</evidence>
<evidence type="ECO:0000256" key="8">
    <source>
        <dbReference type="ARBA" id="ARBA00023004"/>
    </source>
</evidence>
<comment type="function">
    <text evidence="12">Catalyzes the removal of elemental sulfur atoms from cysteine to produce alanine.</text>
</comment>
<comment type="catalytic activity">
    <reaction evidence="10 12">
        <text>(sulfur carrier)-H + L-cysteine = (sulfur carrier)-SH + L-alanine</text>
        <dbReference type="Rhea" id="RHEA:43892"/>
        <dbReference type="Rhea" id="RHEA-COMP:14737"/>
        <dbReference type="Rhea" id="RHEA-COMP:14739"/>
        <dbReference type="ChEBI" id="CHEBI:29917"/>
        <dbReference type="ChEBI" id="CHEBI:35235"/>
        <dbReference type="ChEBI" id="CHEBI:57972"/>
        <dbReference type="ChEBI" id="CHEBI:64428"/>
        <dbReference type="EC" id="2.8.1.7"/>
    </reaction>
</comment>
<dbReference type="GO" id="GO:0031071">
    <property type="term" value="F:cysteine desulfurase activity"/>
    <property type="evidence" value="ECO:0007669"/>
    <property type="project" value="UniProtKB-EC"/>
</dbReference>
<evidence type="ECO:0000313" key="14">
    <source>
        <dbReference type="EMBL" id="MBM3318611.1"/>
    </source>
</evidence>
<evidence type="ECO:0000256" key="6">
    <source>
        <dbReference type="ARBA" id="ARBA00022723"/>
    </source>
</evidence>
<dbReference type="Pfam" id="PF00266">
    <property type="entry name" value="Aminotran_5"/>
    <property type="match status" value="1"/>
</dbReference>
<evidence type="ECO:0000256" key="3">
    <source>
        <dbReference type="ARBA" id="ARBA00011738"/>
    </source>
</evidence>
<dbReference type="InterPro" id="IPR015421">
    <property type="entry name" value="PyrdxlP-dep_Trfase_major"/>
</dbReference>
<reference evidence="14" key="1">
    <citation type="submission" date="2019-03" db="EMBL/GenBank/DDBJ databases">
        <title>Lake Tanganyika Metagenome-Assembled Genomes (MAGs).</title>
        <authorList>
            <person name="Tran P."/>
        </authorList>
    </citation>
    <scope>NUCLEOTIDE SEQUENCE</scope>
    <source>
        <strain evidence="14">M_DeepCast_400m_m2_100</strain>
    </source>
</reference>
<protein>
    <recommendedName>
        <fullName evidence="4 12">Cysteine desulfurase</fullName>
        <ecNumber evidence="4 12">2.8.1.7</ecNumber>
    </recommendedName>
    <alternativeName>
        <fullName evidence="12">Nitrogenase metalloclusters biosynthesis protein NifS</fullName>
    </alternativeName>
</protein>
<keyword evidence="7 12" id="KW-0663">Pyridoxal phosphate</keyword>
<dbReference type="InterPro" id="IPR015424">
    <property type="entry name" value="PyrdxlP-dep_Trfase"/>
</dbReference>
<dbReference type="PROSITE" id="PS00595">
    <property type="entry name" value="AA_TRANSFER_CLASS_5"/>
    <property type="match status" value="1"/>
</dbReference>
<dbReference type="InterPro" id="IPR016454">
    <property type="entry name" value="Cysteine_dSase"/>
</dbReference>
<dbReference type="PANTHER" id="PTHR11601:SF34">
    <property type="entry name" value="CYSTEINE DESULFURASE"/>
    <property type="match status" value="1"/>
</dbReference>
<evidence type="ECO:0000259" key="13">
    <source>
        <dbReference type="Pfam" id="PF00266"/>
    </source>
</evidence>
<dbReference type="NCBIfam" id="TIGR03402">
    <property type="entry name" value="FeS_nifS"/>
    <property type="match status" value="1"/>
</dbReference>
<evidence type="ECO:0000256" key="9">
    <source>
        <dbReference type="ARBA" id="ARBA00023014"/>
    </source>
</evidence>
<dbReference type="GO" id="GO:0006520">
    <property type="term" value="P:amino acid metabolic process"/>
    <property type="evidence" value="ECO:0007669"/>
    <property type="project" value="InterPro"/>
</dbReference>
<evidence type="ECO:0000313" key="15">
    <source>
        <dbReference type="Proteomes" id="UP000748308"/>
    </source>
</evidence>
<comment type="subunit">
    <text evidence="3">Homodimer.</text>
</comment>
<keyword evidence="8 12" id="KW-0408">Iron</keyword>
<gene>
    <name evidence="14" type="primary">nifS</name>
    <name evidence="14" type="ORF">FJY75_12240</name>
</gene>
<dbReference type="GO" id="GO:0051536">
    <property type="term" value="F:iron-sulfur cluster binding"/>
    <property type="evidence" value="ECO:0007669"/>
    <property type="project" value="UniProtKB-KW"/>
</dbReference>
<proteinExistence type="inferred from homology"/>
<comment type="similarity">
    <text evidence="2 12">Belongs to the class-V pyridoxal-phosphate-dependent aminotransferase family. NifS/IscS subfamily.</text>
</comment>
<dbReference type="InterPro" id="IPR020578">
    <property type="entry name" value="Aminotrans_V_PyrdxlP_BS"/>
</dbReference>
<dbReference type="GO" id="GO:0046872">
    <property type="term" value="F:metal ion binding"/>
    <property type="evidence" value="ECO:0007669"/>
    <property type="project" value="UniProtKB-KW"/>
</dbReference>
<dbReference type="EC" id="2.8.1.7" evidence="4 12"/>
<dbReference type="Gene3D" id="3.40.640.10">
    <property type="entry name" value="Type I PLP-dependent aspartate aminotransferase-like (Major domain)"/>
    <property type="match status" value="1"/>
</dbReference>
<dbReference type="Gene3D" id="1.10.260.50">
    <property type="match status" value="1"/>
</dbReference>
<comment type="caution">
    <text evidence="14">The sequence shown here is derived from an EMBL/GenBank/DDBJ whole genome shotgun (WGS) entry which is preliminary data.</text>
</comment>
<keyword evidence="5 12" id="KW-0808">Transferase</keyword>
<evidence type="ECO:0000256" key="4">
    <source>
        <dbReference type="ARBA" id="ARBA00012239"/>
    </source>
</evidence>
<evidence type="ECO:0000256" key="12">
    <source>
        <dbReference type="RuleBase" id="RU364075"/>
    </source>
</evidence>
<dbReference type="InterPro" id="IPR000192">
    <property type="entry name" value="Aminotrans_V_dom"/>
</dbReference>
<keyword evidence="9 12" id="KW-0411">Iron-sulfur</keyword>
<feature type="domain" description="Aminotransferase class V" evidence="13">
    <location>
        <begin position="4"/>
        <end position="368"/>
    </location>
</feature>
<comment type="cofactor">
    <cofactor evidence="1 11">
        <name>pyridoxal 5'-phosphate</name>
        <dbReference type="ChEBI" id="CHEBI:597326"/>
    </cofactor>
</comment>
<dbReference type="GO" id="GO:0030170">
    <property type="term" value="F:pyridoxal phosphate binding"/>
    <property type="evidence" value="ECO:0007669"/>
    <property type="project" value="InterPro"/>
</dbReference>
<dbReference type="InterPro" id="IPR017772">
    <property type="entry name" value="Cys_deSase_NifS_bac/arc"/>
</dbReference>
<dbReference type="PANTHER" id="PTHR11601">
    <property type="entry name" value="CYSTEINE DESULFURYLASE FAMILY MEMBER"/>
    <property type="match status" value="1"/>
</dbReference>
<organism evidence="14 15">
    <name type="scientific">Eiseniibacteriota bacterium</name>
    <dbReference type="NCBI Taxonomy" id="2212470"/>
    <lineage>
        <taxon>Bacteria</taxon>
        <taxon>Candidatus Eiseniibacteriota</taxon>
    </lineage>
</organism>
<dbReference type="EMBL" id="VGIY01000417">
    <property type="protein sequence ID" value="MBM3318611.1"/>
    <property type="molecule type" value="Genomic_DNA"/>
</dbReference>
<sequence>MERIYLDHNATTPLDPGVLEAMLPFLRDFHGNASSFHAAGRAARAAVEQARERVAGLLGAQPREIVFTSGGTEADNHALRGVVELARGRSAEAPHIVTSSIEHPAVLNTVQHLEKQGCRATYLPVDAFARVDPQSVREALTDAAVLVSVMLANNEVGSLQPLAEICGICRQRGVPIHTDAVQAAGRVPIDVGALGVDLLSISSHKIYGPKGVGALYIRRGTRVAPLIHGGHQESRRRGGTENVAGIVGLGRAAQLAGERLARAAEAEARLRDRLEQGLRAAVPHMRVHGHPTERLPNTLTAGFRFVEGEALLLNLDLEGVAVSTGSACSSGDLEPSHVLIAMGVPVEEAHGTLRFSLGKDNTVEEIDRAIAAVARVVEKVRAMSPMYHDFEKRRREGASSRA</sequence>
<dbReference type="FunFam" id="3.40.640.10:FF:000084">
    <property type="entry name" value="IscS-like cysteine desulfurase"/>
    <property type="match status" value="1"/>
</dbReference>
<evidence type="ECO:0000256" key="1">
    <source>
        <dbReference type="ARBA" id="ARBA00001933"/>
    </source>
</evidence>
<dbReference type="Gene3D" id="3.90.1150.10">
    <property type="entry name" value="Aspartate Aminotransferase, domain 1"/>
    <property type="match status" value="1"/>
</dbReference>
<dbReference type="AlphaFoldDB" id="A0A937XDT6"/>
<dbReference type="SUPFAM" id="SSF53383">
    <property type="entry name" value="PLP-dependent transferases"/>
    <property type="match status" value="1"/>
</dbReference>
<dbReference type="Proteomes" id="UP000748308">
    <property type="component" value="Unassembled WGS sequence"/>
</dbReference>
<evidence type="ECO:0000256" key="5">
    <source>
        <dbReference type="ARBA" id="ARBA00022679"/>
    </source>
</evidence>
<name>A0A937XDT6_UNCEI</name>